<dbReference type="PANTHER" id="PTHR44591">
    <property type="entry name" value="STRESS RESPONSE REGULATOR PROTEIN 1"/>
    <property type="match status" value="1"/>
</dbReference>
<dbReference type="GO" id="GO:0000160">
    <property type="term" value="P:phosphorelay signal transduction system"/>
    <property type="evidence" value="ECO:0007669"/>
    <property type="project" value="InterPro"/>
</dbReference>
<organism evidence="6 7">
    <name type="scientific">Rhizobium deserti</name>
    <dbReference type="NCBI Taxonomy" id="2547961"/>
    <lineage>
        <taxon>Bacteria</taxon>
        <taxon>Pseudomonadati</taxon>
        <taxon>Pseudomonadota</taxon>
        <taxon>Alphaproteobacteria</taxon>
        <taxon>Hyphomicrobiales</taxon>
        <taxon>Rhizobiaceae</taxon>
        <taxon>Rhizobium/Agrobacterium group</taxon>
        <taxon>Rhizobium</taxon>
    </lineage>
</organism>
<evidence type="ECO:0000313" key="6">
    <source>
        <dbReference type="EMBL" id="TDK32131.1"/>
    </source>
</evidence>
<sequence length="118" mass="12652">MQKTVLIVEDDYLIAMDLKLMLEELGWQVIGPAATVHNALALLEKEPPAVALLDVSLGDELVTPVAELLKQRAIPFAVATAYAKPEQYGGPLLAAVPNVGKPAGQRRLQAVLAELTQE</sequence>
<keyword evidence="7" id="KW-1185">Reference proteome</keyword>
<dbReference type="InterPro" id="IPR001789">
    <property type="entry name" value="Sig_transdc_resp-reg_receiver"/>
</dbReference>
<accession>A0A4R5UB37</accession>
<protein>
    <submittedName>
        <fullName evidence="6">Response regulator</fullName>
    </submittedName>
</protein>
<dbReference type="InterPro" id="IPR050595">
    <property type="entry name" value="Bact_response_regulator"/>
</dbReference>
<evidence type="ECO:0000256" key="2">
    <source>
        <dbReference type="ARBA" id="ARBA00023015"/>
    </source>
</evidence>
<dbReference type="SMART" id="SM00448">
    <property type="entry name" value="REC"/>
    <property type="match status" value="1"/>
</dbReference>
<evidence type="ECO:0000256" key="3">
    <source>
        <dbReference type="ARBA" id="ARBA00023163"/>
    </source>
</evidence>
<feature type="domain" description="Response regulatory" evidence="5">
    <location>
        <begin position="4"/>
        <end position="116"/>
    </location>
</feature>
<dbReference type="Gene3D" id="3.40.50.2300">
    <property type="match status" value="1"/>
</dbReference>
<keyword evidence="2" id="KW-0805">Transcription regulation</keyword>
<evidence type="ECO:0000259" key="5">
    <source>
        <dbReference type="PROSITE" id="PS50110"/>
    </source>
</evidence>
<keyword evidence="3" id="KW-0804">Transcription</keyword>
<dbReference type="OrthoDB" id="7774278at2"/>
<dbReference type="RefSeq" id="WP_133317471.1">
    <property type="nucleotide sequence ID" value="NZ_SMTL01000005.1"/>
</dbReference>
<name>A0A4R5UB37_9HYPH</name>
<keyword evidence="1 4" id="KW-0597">Phosphoprotein</keyword>
<dbReference type="AlphaFoldDB" id="A0A4R5UB37"/>
<dbReference type="SUPFAM" id="SSF52172">
    <property type="entry name" value="CheY-like"/>
    <property type="match status" value="1"/>
</dbReference>
<evidence type="ECO:0000256" key="4">
    <source>
        <dbReference type="PROSITE-ProRule" id="PRU00169"/>
    </source>
</evidence>
<feature type="modified residue" description="4-aspartylphosphate" evidence="4">
    <location>
        <position position="54"/>
    </location>
</feature>
<evidence type="ECO:0000313" key="7">
    <source>
        <dbReference type="Proteomes" id="UP000295238"/>
    </source>
</evidence>
<evidence type="ECO:0000256" key="1">
    <source>
        <dbReference type="ARBA" id="ARBA00022553"/>
    </source>
</evidence>
<comment type="caution">
    <text evidence="6">The sequence shown here is derived from an EMBL/GenBank/DDBJ whole genome shotgun (WGS) entry which is preliminary data.</text>
</comment>
<dbReference type="PROSITE" id="PS50110">
    <property type="entry name" value="RESPONSE_REGULATORY"/>
    <property type="match status" value="1"/>
</dbReference>
<dbReference type="Pfam" id="PF00072">
    <property type="entry name" value="Response_reg"/>
    <property type="match status" value="1"/>
</dbReference>
<reference evidence="6 7" key="1">
    <citation type="submission" date="2019-03" db="EMBL/GenBank/DDBJ databases">
        <title>Rhizobium sp. nov., an bacterium isolated from biocrust in Mu Us Desert.</title>
        <authorList>
            <person name="Lixiong L."/>
        </authorList>
    </citation>
    <scope>NUCLEOTIDE SEQUENCE [LARGE SCALE GENOMIC DNA]</scope>
    <source>
        <strain evidence="6 7">SPY-1</strain>
    </source>
</reference>
<dbReference type="EMBL" id="SMTL01000005">
    <property type="protein sequence ID" value="TDK32131.1"/>
    <property type="molecule type" value="Genomic_DNA"/>
</dbReference>
<dbReference type="Proteomes" id="UP000295238">
    <property type="component" value="Unassembled WGS sequence"/>
</dbReference>
<proteinExistence type="predicted"/>
<dbReference type="InterPro" id="IPR011006">
    <property type="entry name" value="CheY-like_superfamily"/>
</dbReference>
<dbReference type="PANTHER" id="PTHR44591:SF3">
    <property type="entry name" value="RESPONSE REGULATORY DOMAIN-CONTAINING PROTEIN"/>
    <property type="match status" value="1"/>
</dbReference>
<gene>
    <name evidence="6" type="ORF">E2F50_17465</name>
</gene>